<dbReference type="EMBL" id="ACQT01000144">
    <property type="protein sequence ID" value="EER59270.1"/>
    <property type="molecule type" value="Genomic_DNA"/>
</dbReference>
<feature type="transmembrane region" description="Helical" evidence="1">
    <location>
        <begin position="76"/>
        <end position="95"/>
    </location>
</feature>
<dbReference type="AlphaFoldDB" id="C5T8D7"/>
<reference evidence="2 3" key="1">
    <citation type="submission" date="2009-05" db="EMBL/GenBank/DDBJ databases">
        <title>The draft genome of Acidovorax delafieldii 2AN.</title>
        <authorList>
            <consortium name="US DOE Joint Genome Institute (JGI-PGF)"/>
            <person name="Lucas S."/>
            <person name="Copeland A."/>
            <person name="Lapidus A."/>
            <person name="Glavina del Rio T."/>
            <person name="Tice H."/>
            <person name="Bruce D."/>
            <person name="Goodwin L."/>
            <person name="Pitluck S."/>
            <person name="Larimer F."/>
            <person name="Land M.L."/>
            <person name="Hauser L."/>
            <person name="Shelobolina E.S."/>
            <person name="Picardal F."/>
            <person name="Roden E."/>
            <person name="Emerson D."/>
        </authorList>
    </citation>
    <scope>NUCLEOTIDE SEQUENCE [LARGE SCALE GENOMIC DNA]</scope>
    <source>
        <strain evidence="2 3">2AN</strain>
    </source>
</reference>
<name>C5T8D7_ACIDE</name>
<organism evidence="2 3">
    <name type="scientific">Acidovorax delafieldii 2AN</name>
    <dbReference type="NCBI Taxonomy" id="573060"/>
    <lineage>
        <taxon>Bacteria</taxon>
        <taxon>Pseudomonadati</taxon>
        <taxon>Pseudomonadota</taxon>
        <taxon>Betaproteobacteria</taxon>
        <taxon>Burkholderiales</taxon>
        <taxon>Comamonadaceae</taxon>
        <taxon>Acidovorax</taxon>
    </lineage>
</organism>
<dbReference type="RefSeq" id="WP_005798448.1">
    <property type="nucleotide sequence ID" value="NZ_ACQT01000144.1"/>
</dbReference>
<keyword evidence="1" id="KW-0472">Membrane</keyword>
<accession>C5T8D7</accession>
<evidence type="ECO:0000313" key="3">
    <source>
        <dbReference type="Proteomes" id="UP000003856"/>
    </source>
</evidence>
<keyword evidence="1" id="KW-0812">Transmembrane</keyword>
<dbReference type="Gene3D" id="2.60.40.10">
    <property type="entry name" value="Immunoglobulins"/>
    <property type="match status" value="1"/>
</dbReference>
<dbReference type="InterPro" id="IPR013783">
    <property type="entry name" value="Ig-like_fold"/>
</dbReference>
<comment type="caution">
    <text evidence="2">The sequence shown here is derived from an EMBL/GenBank/DDBJ whole genome shotgun (WGS) entry which is preliminary data.</text>
</comment>
<sequence>MQRQLWIALFTVLGGVSHALAETGVLTVNTSFGSVSAALMSGATAVPATSWYMLLTAALLIVLATRKRLLRLRSTAPLALAALIATTFAATHWYGDAQAAGALNLTPPQIFTADGAQQTLQMGNLTGQPVSIQDIRVQGRFTQTNGCSGTLSSGAHCPITVAYRPGICQTCTSDNCINGACPGPTCTDGQRNGTESDV</sequence>
<proteinExistence type="predicted"/>
<evidence type="ECO:0008006" key="4">
    <source>
        <dbReference type="Google" id="ProtNLM"/>
    </source>
</evidence>
<evidence type="ECO:0000256" key="1">
    <source>
        <dbReference type="SAM" id="Phobius"/>
    </source>
</evidence>
<gene>
    <name evidence="2" type="ORF">AcdelDRAFT_3167</name>
</gene>
<feature type="transmembrane region" description="Helical" evidence="1">
    <location>
        <begin position="45"/>
        <end position="64"/>
    </location>
</feature>
<keyword evidence="1" id="KW-1133">Transmembrane helix</keyword>
<evidence type="ECO:0000313" key="2">
    <source>
        <dbReference type="EMBL" id="EER59270.1"/>
    </source>
</evidence>
<protein>
    <recommendedName>
        <fullName evidence="4">Midcut-by-XrtH protein</fullName>
    </recommendedName>
</protein>
<keyword evidence="3" id="KW-1185">Reference proteome</keyword>
<feature type="non-terminal residue" evidence="2">
    <location>
        <position position="198"/>
    </location>
</feature>
<dbReference type="Proteomes" id="UP000003856">
    <property type="component" value="Unassembled WGS sequence"/>
</dbReference>